<organism evidence="1 2">
    <name type="scientific">Shewanella polaris</name>
    <dbReference type="NCBI Taxonomy" id="2588449"/>
    <lineage>
        <taxon>Bacteria</taxon>
        <taxon>Pseudomonadati</taxon>
        <taxon>Pseudomonadota</taxon>
        <taxon>Gammaproteobacteria</taxon>
        <taxon>Alteromonadales</taxon>
        <taxon>Shewanellaceae</taxon>
        <taxon>Shewanella</taxon>
    </lineage>
</organism>
<sequence>MNSLFSIAISSLMAITINQQEIPVKEFPLDHDNVQKLVSSGNIPSLDDYLAWVSQYCDGHLIDAQLYQDKDKDKWRYDLQFKLTHGHVINLQLDAANGIQDSLNQLPSECTKHETVTR</sequence>
<reference evidence="1 2" key="1">
    <citation type="submission" date="2019-06" db="EMBL/GenBank/DDBJ databases">
        <title>The genome of Shewanella sp. SM1901.</title>
        <authorList>
            <person name="Cha Q."/>
        </authorList>
    </citation>
    <scope>NUCLEOTIDE SEQUENCE [LARGE SCALE GENOMIC DNA]</scope>
    <source>
        <strain evidence="1 2">SM1901</strain>
    </source>
</reference>
<evidence type="ECO:0000313" key="2">
    <source>
        <dbReference type="Proteomes" id="UP000319809"/>
    </source>
</evidence>
<accession>A0A4Y5YIH5</accession>
<dbReference type="AlphaFoldDB" id="A0A4Y5YIH5"/>
<dbReference type="RefSeq" id="WP_140235124.1">
    <property type="nucleotide sequence ID" value="NZ_CP041036.1"/>
</dbReference>
<dbReference type="Proteomes" id="UP000319809">
    <property type="component" value="Chromosome"/>
</dbReference>
<evidence type="ECO:0000313" key="1">
    <source>
        <dbReference type="EMBL" id="QDE32524.1"/>
    </source>
</evidence>
<keyword evidence="2" id="KW-1185">Reference proteome</keyword>
<gene>
    <name evidence="1" type="ORF">FH971_17095</name>
</gene>
<proteinExistence type="predicted"/>
<name>A0A4Y5YIH5_9GAMM</name>
<dbReference type="KEGG" id="spol:FH971_17095"/>
<protein>
    <submittedName>
        <fullName evidence="1">Uncharacterized protein</fullName>
    </submittedName>
</protein>
<dbReference type="EMBL" id="CP041036">
    <property type="protein sequence ID" value="QDE32524.1"/>
    <property type="molecule type" value="Genomic_DNA"/>
</dbReference>